<proteinExistence type="predicted"/>
<feature type="signal peptide" evidence="1">
    <location>
        <begin position="1"/>
        <end position="31"/>
    </location>
</feature>
<reference evidence="3" key="2">
    <citation type="journal article" date="2024" name="Plant">
        <title>Genomic evolution and insights into agronomic trait innovations of Sesamum species.</title>
        <authorList>
            <person name="Miao H."/>
            <person name="Wang L."/>
            <person name="Qu L."/>
            <person name="Liu H."/>
            <person name="Sun Y."/>
            <person name="Le M."/>
            <person name="Wang Q."/>
            <person name="Wei S."/>
            <person name="Zheng Y."/>
            <person name="Lin W."/>
            <person name="Duan Y."/>
            <person name="Cao H."/>
            <person name="Xiong S."/>
            <person name="Wang X."/>
            <person name="Wei L."/>
            <person name="Li C."/>
            <person name="Ma Q."/>
            <person name="Ju M."/>
            <person name="Zhao R."/>
            <person name="Li G."/>
            <person name="Mu C."/>
            <person name="Tian Q."/>
            <person name="Mei H."/>
            <person name="Zhang T."/>
            <person name="Gao T."/>
            <person name="Zhang H."/>
        </authorList>
    </citation>
    <scope>NUCLEOTIDE SEQUENCE</scope>
    <source>
        <strain evidence="3">G02</strain>
    </source>
</reference>
<dbReference type="AlphaFoldDB" id="A0AAW2RXC0"/>
<organism evidence="3">
    <name type="scientific">Sesamum radiatum</name>
    <name type="common">Black benniseed</name>
    <dbReference type="NCBI Taxonomy" id="300843"/>
    <lineage>
        <taxon>Eukaryota</taxon>
        <taxon>Viridiplantae</taxon>
        <taxon>Streptophyta</taxon>
        <taxon>Embryophyta</taxon>
        <taxon>Tracheophyta</taxon>
        <taxon>Spermatophyta</taxon>
        <taxon>Magnoliopsida</taxon>
        <taxon>eudicotyledons</taxon>
        <taxon>Gunneridae</taxon>
        <taxon>Pentapetalae</taxon>
        <taxon>asterids</taxon>
        <taxon>lamiids</taxon>
        <taxon>Lamiales</taxon>
        <taxon>Pedaliaceae</taxon>
        <taxon>Sesamum</taxon>
    </lineage>
</organism>
<dbReference type="Gene3D" id="1.10.110.10">
    <property type="entry name" value="Plant lipid-transfer and hydrophobic proteins"/>
    <property type="match status" value="1"/>
</dbReference>
<evidence type="ECO:0000313" key="3">
    <source>
        <dbReference type="EMBL" id="KAL0384121.1"/>
    </source>
</evidence>
<feature type="domain" description="Bifunctional inhibitor/plant lipid transfer protein/seed storage helical" evidence="2">
    <location>
        <begin position="38"/>
        <end position="110"/>
    </location>
</feature>
<protein>
    <recommendedName>
        <fullName evidence="2">Bifunctional inhibitor/plant lipid transfer protein/seed storage helical domain-containing protein</fullName>
    </recommendedName>
</protein>
<comment type="caution">
    <text evidence="3">The sequence shown here is derived from an EMBL/GenBank/DDBJ whole genome shotgun (WGS) entry which is preliminary data.</text>
</comment>
<evidence type="ECO:0000256" key="1">
    <source>
        <dbReference type="SAM" id="SignalP"/>
    </source>
</evidence>
<dbReference type="SUPFAM" id="SSF47699">
    <property type="entry name" value="Bifunctional inhibitor/lipid-transfer protein/seed storage 2S albumin"/>
    <property type="match status" value="1"/>
</dbReference>
<dbReference type="InterPro" id="IPR044741">
    <property type="entry name" value="NsLTP-like"/>
</dbReference>
<dbReference type="InterPro" id="IPR016140">
    <property type="entry name" value="Bifunc_inhib/LTP/seed_store"/>
</dbReference>
<dbReference type="PANTHER" id="PTHR33122">
    <property type="entry name" value="LIPID BINDING PROTEIN-RELATED"/>
    <property type="match status" value="1"/>
</dbReference>
<dbReference type="SMART" id="SM00499">
    <property type="entry name" value="AAI"/>
    <property type="match status" value="1"/>
</dbReference>
<keyword evidence="1" id="KW-0732">Signal</keyword>
<dbReference type="EMBL" id="JACGWJ010000012">
    <property type="protein sequence ID" value="KAL0384121.1"/>
    <property type="molecule type" value="Genomic_DNA"/>
</dbReference>
<dbReference type="GO" id="GO:0005504">
    <property type="term" value="F:fatty acid binding"/>
    <property type="evidence" value="ECO:0007669"/>
    <property type="project" value="InterPro"/>
</dbReference>
<evidence type="ECO:0000259" key="2">
    <source>
        <dbReference type="SMART" id="SM00499"/>
    </source>
</evidence>
<dbReference type="InterPro" id="IPR039265">
    <property type="entry name" value="DIR1-like"/>
</dbReference>
<feature type="chain" id="PRO_5043721969" description="Bifunctional inhibitor/plant lipid transfer protein/seed storage helical domain-containing protein" evidence="1">
    <location>
        <begin position="32"/>
        <end position="110"/>
    </location>
</feature>
<dbReference type="GO" id="GO:0009627">
    <property type="term" value="P:systemic acquired resistance"/>
    <property type="evidence" value="ECO:0007669"/>
    <property type="project" value="InterPro"/>
</dbReference>
<dbReference type="PANTHER" id="PTHR33122:SF79">
    <property type="entry name" value="LIPID-TRANSFER PROTEIN DIR1"/>
    <property type="match status" value="1"/>
</dbReference>
<sequence length="110" mass="11342">MEAHNTTRVPAAAVVAMLLLIIASAIGVAKANNEHAICGMSTDDLFTCRPAVIGPAALPPSSACCAALEKADLPCLCTFKNNKVLPALGIDPALAMLLPAKCNILQSFHC</sequence>
<dbReference type="Pfam" id="PF14368">
    <property type="entry name" value="LTP_2"/>
    <property type="match status" value="1"/>
</dbReference>
<dbReference type="CDD" id="cd04660">
    <property type="entry name" value="nsLTP_like"/>
    <property type="match status" value="1"/>
</dbReference>
<dbReference type="InterPro" id="IPR036312">
    <property type="entry name" value="Bifun_inhib/LTP/seed_sf"/>
</dbReference>
<gene>
    <name evidence="3" type="ORF">Sradi_2806400</name>
</gene>
<accession>A0AAW2RXC0</accession>
<name>A0AAW2RXC0_SESRA</name>
<reference evidence="3" key="1">
    <citation type="submission" date="2020-06" db="EMBL/GenBank/DDBJ databases">
        <authorList>
            <person name="Li T."/>
            <person name="Hu X."/>
            <person name="Zhang T."/>
            <person name="Song X."/>
            <person name="Zhang H."/>
            <person name="Dai N."/>
            <person name="Sheng W."/>
            <person name="Hou X."/>
            <person name="Wei L."/>
        </authorList>
    </citation>
    <scope>NUCLEOTIDE SEQUENCE</scope>
    <source>
        <strain evidence="3">G02</strain>
        <tissue evidence="3">Leaf</tissue>
    </source>
</reference>